<evidence type="ECO:0000313" key="1">
    <source>
        <dbReference type="EMBL" id="KAF6485866.1"/>
    </source>
</evidence>
<dbReference type="EMBL" id="JACASE010000003">
    <property type="protein sequence ID" value="KAF6485866.1"/>
    <property type="molecule type" value="Genomic_DNA"/>
</dbReference>
<protein>
    <submittedName>
        <fullName evidence="1">Magnesium dependent phosphatase 1</fullName>
    </submittedName>
</protein>
<organism evidence="1 2">
    <name type="scientific">Rousettus aegyptiacus</name>
    <name type="common">Egyptian fruit bat</name>
    <name type="synonym">Pteropus aegyptiacus</name>
    <dbReference type="NCBI Taxonomy" id="9407"/>
    <lineage>
        <taxon>Eukaryota</taxon>
        <taxon>Metazoa</taxon>
        <taxon>Chordata</taxon>
        <taxon>Craniata</taxon>
        <taxon>Vertebrata</taxon>
        <taxon>Euteleostomi</taxon>
        <taxon>Mammalia</taxon>
        <taxon>Eutheria</taxon>
        <taxon>Laurasiatheria</taxon>
        <taxon>Chiroptera</taxon>
        <taxon>Yinpterochiroptera</taxon>
        <taxon>Pteropodoidea</taxon>
        <taxon>Pteropodidae</taxon>
        <taxon>Rousettinae</taxon>
        <taxon>Rousettus</taxon>
    </lineage>
</organism>
<sequence>MELYEIAGARPSDCTRRFQRSWNDFTALGCPLLPLHGVTCIHVQNGMSLQTLTQGLETFAKAQAGP</sequence>
<comment type="caution">
    <text evidence="1">The sequence shown here is derived from an EMBL/GenBank/DDBJ whole genome shotgun (WGS) entry which is preliminary data.</text>
</comment>
<reference evidence="1 2" key="1">
    <citation type="journal article" date="2020" name="Nature">
        <title>Six reference-quality genomes reveal evolution of bat adaptations.</title>
        <authorList>
            <person name="Jebb D."/>
            <person name="Huang Z."/>
            <person name="Pippel M."/>
            <person name="Hughes G.M."/>
            <person name="Lavrichenko K."/>
            <person name="Devanna P."/>
            <person name="Winkler S."/>
            <person name="Jermiin L.S."/>
            <person name="Skirmuntt E.C."/>
            <person name="Katzourakis A."/>
            <person name="Burkitt-Gray L."/>
            <person name="Ray D.A."/>
            <person name="Sullivan K.A.M."/>
            <person name="Roscito J.G."/>
            <person name="Kirilenko B.M."/>
            <person name="Davalos L.M."/>
            <person name="Corthals A.P."/>
            <person name="Power M.L."/>
            <person name="Jones G."/>
            <person name="Ransome R.D."/>
            <person name="Dechmann D.K.N."/>
            <person name="Locatelli A.G."/>
            <person name="Puechmaille S.J."/>
            <person name="Fedrigo O."/>
            <person name="Jarvis E.D."/>
            <person name="Hiller M."/>
            <person name="Vernes S.C."/>
            <person name="Myers E.W."/>
            <person name="Teeling E.C."/>
        </authorList>
    </citation>
    <scope>NUCLEOTIDE SEQUENCE [LARGE SCALE GENOMIC DNA]</scope>
    <source>
        <strain evidence="1">MRouAeg1</strain>
        <tissue evidence="1">Muscle</tissue>
    </source>
</reference>
<accession>A0A7J8IMJ0</accession>
<gene>
    <name evidence="1" type="ORF">HJG63_013142</name>
</gene>
<proteinExistence type="predicted"/>
<keyword evidence="2" id="KW-1185">Reference proteome</keyword>
<dbReference type="Gene3D" id="3.40.50.1000">
    <property type="entry name" value="HAD superfamily/HAD-like"/>
    <property type="match status" value="1"/>
</dbReference>
<dbReference type="InterPro" id="IPR023214">
    <property type="entry name" value="HAD_sf"/>
</dbReference>
<dbReference type="AlphaFoldDB" id="A0A7J8IMJ0"/>
<dbReference type="Proteomes" id="UP000593571">
    <property type="component" value="Unassembled WGS sequence"/>
</dbReference>
<evidence type="ECO:0000313" key="2">
    <source>
        <dbReference type="Proteomes" id="UP000593571"/>
    </source>
</evidence>
<name>A0A7J8IMJ0_ROUAE</name>